<keyword evidence="2" id="KW-1185">Reference proteome</keyword>
<evidence type="ECO:0000313" key="1">
    <source>
        <dbReference type="EMBL" id="OCH87372.1"/>
    </source>
</evidence>
<organism evidence="1 2">
    <name type="scientific">Obba rivulosa</name>
    <dbReference type="NCBI Taxonomy" id="1052685"/>
    <lineage>
        <taxon>Eukaryota</taxon>
        <taxon>Fungi</taxon>
        <taxon>Dikarya</taxon>
        <taxon>Basidiomycota</taxon>
        <taxon>Agaricomycotina</taxon>
        <taxon>Agaricomycetes</taxon>
        <taxon>Polyporales</taxon>
        <taxon>Gelatoporiaceae</taxon>
        <taxon>Obba</taxon>
    </lineage>
</organism>
<evidence type="ECO:0000313" key="2">
    <source>
        <dbReference type="Proteomes" id="UP000250043"/>
    </source>
</evidence>
<reference evidence="1 2" key="1">
    <citation type="submission" date="2016-07" db="EMBL/GenBank/DDBJ databases">
        <title>Draft genome of the white-rot fungus Obba rivulosa 3A-2.</title>
        <authorList>
            <consortium name="DOE Joint Genome Institute"/>
            <person name="Miettinen O."/>
            <person name="Riley R."/>
            <person name="Acob R."/>
            <person name="Barry K."/>
            <person name="Cullen D."/>
            <person name="De Vries R."/>
            <person name="Hainaut M."/>
            <person name="Hatakka A."/>
            <person name="Henrissat B."/>
            <person name="Hilden K."/>
            <person name="Kuo R."/>
            <person name="Labutti K."/>
            <person name="Lipzen A."/>
            <person name="Makela M.R."/>
            <person name="Sandor L."/>
            <person name="Spatafora J.W."/>
            <person name="Grigoriev I.V."/>
            <person name="Hibbett D.S."/>
        </authorList>
    </citation>
    <scope>NUCLEOTIDE SEQUENCE [LARGE SCALE GENOMIC DNA]</scope>
    <source>
        <strain evidence="1 2">3A-2</strain>
    </source>
</reference>
<protein>
    <submittedName>
        <fullName evidence="1">Uncharacterized protein</fullName>
    </submittedName>
</protein>
<accession>A0A8E2DHR2</accession>
<gene>
    <name evidence="1" type="ORF">OBBRIDRAFT_736260</name>
</gene>
<dbReference type="OrthoDB" id="3269405at2759"/>
<dbReference type="EMBL" id="KV722487">
    <property type="protein sequence ID" value="OCH87372.1"/>
    <property type="molecule type" value="Genomic_DNA"/>
</dbReference>
<dbReference type="AlphaFoldDB" id="A0A8E2DHR2"/>
<name>A0A8E2DHR2_9APHY</name>
<sequence length="239" mass="26890">MTYSSPSSAGSLPPLTPIASPVGNTTPFLNPSPISPSQTMVFTALGSQVRLSSLSRSIWTVAEIAAAYATPYDGIFVPQKTYKPHTQSDRRRYVEDVELEAPIIFYTQGPSGCGIPLRDALNSRFMRLMGRDDLMFQNRGPSVSIRLMWPGYAPWSRQIPTRDFRSPPGPITRSKLAKNVAKTIQRFIDEMEGRRMEDETEARWRVGKNHIQLDDLLLVGLQHVSMGSWQAYVRLLPRH</sequence>
<dbReference type="Proteomes" id="UP000250043">
    <property type="component" value="Unassembled WGS sequence"/>
</dbReference>
<proteinExistence type="predicted"/>